<keyword evidence="4" id="KW-0963">Cytoplasm</keyword>
<evidence type="ECO:0000256" key="2">
    <source>
        <dbReference type="ARBA" id="ARBA00004496"/>
    </source>
</evidence>
<dbReference type="FunFam" id="3.90.79.10:FF:000003">
    <property type="entry name" value="M7GpppN-mRNA hydrolase isoform 2"/>
    <property type="match status" value="1"/>
</dbReference>
<dbReference type="PROSITE" id="PS51462">
    <property type="entry name" value="NUDIX"/>
    <property type="match status" value="1"/>
</dbReference>
<dbReference type="InterPro" id="IPR036189">
    <property type="entry name" value="DCP2_BoxA_sf"/>
</dbReference>
<evidence type="ECO:0000256" key="9">
    <source>
        <dbReference type="ARBA" id="ARBA00047661"/>
    </source>
</evidence>
<feature type="region of interest" description="Disordered" evidence="11">
    <location>
        <begin position="277"/>
        <end position="328"/>
    </location>
</feature>
<dbReference type="Gene3D" id="3.90.79.10">
    <property type="entry name" value="Nucleoside Triphosphate Pyrophosphohydrolase"/>
    <property type="match status" value="1"/>
</dbReference>
<reference evidence="13 14" key="1">
    <citation type="submission" date="2019-07" db="EMBL/GenBank/DDBJ databases">
        <authorList>
            <person name="Jastrzebski P J."/>
            <person name="Paukszto L."/>
            <person name="Jastrzebski P J."/>
        </authorList>
    </citation>
    <scope>NUCLEOTIDE SEQUENCE [LARGE SCALE GENOMIC DNA]</scope>
    <source>
        <strain evidence="13 14">WMS-il1</strain>
    </source>
</reference>
<comment type="similarity">
    <text evidence="3">Belongs to the Nudix hydrolase family. DCP2 subfamily.</text>
</comment>
<keyword evidence="7" id="KW-0694">RNA-binding</keyword>
<evidence type="ECO:0000256" key="4">
    <source>
        <dbReference type="ARBA" id="ARBA00022490"/>
    </source>
</evidence>
<evidence type="ECO:0000256" key="7">
    <source>
        <dbReference type="ARBA" id="ARBA00022884"/>
    </source>
</evidence>
<comment type="catalytic activity">
    <reaction evidence="9">
        <text>a 5'-end (N(7)-methyl 5'-triphosphoguanosine)-ribonucleoside in mRNA + H2O = N(7)-methyl-GDP + a 5'-end phospho-ribonucleoside in mRNA + 2 H(+)</text>
        <dbReference type="Rhea" id="RHEA:67484"/>
        <dbReference type="Rhea" id="RHEA-COMP:15692"/>
        <dbReference type="Rhea" id="RHEA-COMP:17167"/>
        <dbReference type="ChEBI" id="CHEBI:15377"/>
        <dbReference type="ChEBI" id="CHEBI:15378"/>
        <dbReference type="ChEBI" id="CHEBI:63714"/>
        <dbReference type="ChEBI" id="CHEBI:138282"/>
        <dbReference type="ChEBI" id="CHEBI:156461"/>
        <dbReference type="EC" id="3.6.1.62"/>
    </reaction>
    <physiologicalReaction direction="left-to-right" evidence="9">
        <dbReference type="Rhea" id="RHEA:67485"/>
    </physiologicalReaction>
</comment>
<feature type="compositionally biased region" description="Polar residues" evidence="11">
    <location>
        <begin position="301"/>
        <end position="321"/>
    </location>
</feature>
<proteinExistence type="inferred from homology"/>
<dbReference type="SUPFAM" id="SSF140586">
    <property type="entry name" value="Dcp2 domain-like"/>
    <property type="match status" value="1"/>
</dbReference>
<evidence type="ECO:0000256" key="3">
    <source>
        <dbReference type="ARBA" id="ARBA00005279"/>
    </source>
</evidence>
<evidence type="ECO:0000259" key="12">
    <source>
        <dbReference type="PROSITE" id="PS51462"/>
    </source>
</evidence>
<dbReference type="InterPro" id="IPR007722">
    <property type="entry name" value="DCP2_BoxA"/>
</dbReference>
<evidence type="ECO:0000256" key="11">
    <source>
        <dbReference type="SAM" id="MobiDB-lite"/>
    </source>
</evidence>
<protein>
    <recommendedName>
        <fullName evidence="10">mRNA-decapping enzyme 2</fullName>
    </recommendedName>
</protein>
<dbReference type="InterPro" id="IPR020084">
    <property type="entry name" value="NUDIX_hydrolase_CS"/>
</dbReference>
<dbReference type="InterPro" id="IPR000086">
    <property type="entry name" value="NUDIX_hydrolase_dom"/>
</dbReference>
<dbReference type="InterPro" id="IPR015797">
    <property type="entry name" value="NUDIX_hydrolase-like_dom_sf"/>
</dbReference>
<accession>A0A564Y6X7</accession>
<organism evidence="13 14">
    <name type="scientific">Hymenolepis diminuta</name>
    <name type="common">Rat tapeworm</name>
    <dbReference type="NCBI Taxonomy" id="6216"/>
    <lineage>
        <taxon>Eukaryota</taxon>
        <taxon>Metazoa</taxon>
        <taxon>Spiralia</taxon>
        <taxon>Lophotrochozoa</taxon>
        <taxon>Platyhelminthes</taxon>
        <taxon>Cestoda</taxon>
        <taxon>Eucestoda</taxon>
        <taxon>Cyclophyllidea</taxon>
        <taxon>Hymenolepididae</taxon>
        <taxon>Hymenolepis</taxon>
    </lineage>
</organism>
<gene>
    <name evidence="13" type="ORF">WMSIL1_LOCUS3137</name>
</gene>
<evidence type="ECO:0000256" key="10">
    <source>
        <dbReference type="ARBA" id="ARBA00078183"/>
    </source>
</evidence>
<name>A0A564Y6X7_HYMDI</name>
<evidence type="ECO:0000313" key="14">
    <source>
        <dbReference type="Proteomes" id="UP000321570"/>
    </source>
</evidence>
<keyword evidence="14" id="KW-1185">Reference proteome</keyword>
<dbReference type="Proteomes" id="UP000321570">
    <property type="component" value="Unassembled WGS sequence"/>
</dbReference>
<evidence type="ECO:0000256" key="1">
    <source>
        <dbReference type="ARBA" id="ARBA00001936"/>
    </source>
</evidence>
<comment type="cofactor">
    <cofactor evidence="1">
        <name>Mn(2+)</name>
        <dbReference type="ChEBI" id="CHEBI:29035"/>
    </cofactor>
</comment>
<dbReference type="GO" id="GO:0000290">
    <property type="term" value="P:deadenylation-dependent decapping of nuclear-transcribed mRNA"/>
    <property type="evidence" value="ECO:0007669"/>
    <property type="project" value="TreeGrafter"/>
</dbReference>
<dbReference type="PANTHER" id="PTHR23114:SF17">
    <property type="entry name" value="M7GPPPN-MRNA HYDROLASE"/>
    <property type="match status" value="1"/>
</dbReference>
<keyword evidence="8" id="KW-0464">Manganese</keyword>
<keyword evidence="6" id="KW-0378">Hydrolase</keyword>
<dbReference type="PROSITE" id="PS00893">
    <property type="entry name" value="NUDIX_BOX"/>
    <property type="match status" value="1"/>
</dbReference>
<dbReference type="Pfam" id="PF05026">
    <property type="entry name" value="DCP2"/>
    <property type="match status" value="1"/>
</dbReference>
<evidence type="ECO:0000256" key="5">
    <source>
        <dbReference type="ARBA" id="ARBA00022723"/>
    </source>
</evidence>
<dbReference type="Gene3D" id="1.10.10.1050">
    <property type="entry name" value="Dcp2, box A domain"/>
    <property type="match status" value="1"/>
</dbReference>
<dbReference type="EMBL" id="CABIJS010000089">
    <property type="protein sequence ID" value="VUZ42528.1"/>
    <property type="molecule type" value="Genomic_DNA"/>
</dbReference>
<evidence type="ECO:0000256" key="6">
    <source>
        <dbReference type="ARBA" id="ARBA00022801"/>
    </source>
</evidence>
<evidence type="ECO:0000313" key="13">
    <source>
        <dbReference type="EMBL" id="VUZ42528.1"/>
    </source>
</evidence>
<keyword evidence="5" id="KW-0479">Metal-binding</keyword>
<dbReference type="PANTHER" id="PTHR23114">
    <property type="entry name" value="M7GPPPN-MRNA HYDROLASE"/>
    <property type="match status" value="1"/>
</dbReference>
<dbReference type="GO" id="GO:0140933">
    <property type="term" value="F:5'-(N(7)-methylguanosine 5'-triphospho)-[mRNA] hydrolase activity"/>
    <property type="evidence" value="ECO:0007669"/>
    <property type="project" value="UniProtKB-EC"/>
</dbReference>
<dbReference type="AlphaFoldDB" id="A0A564Y6X7"/>
<dbReference type="GO" id="GO:0030145">
    <property type="term" value="F:manganese ion binding"/>
    <property type="evidence" value="ECO:0007669"/>
    <property type="project" value="InterPro"/>
</dbReference>
<comment type="subcellular location">
    <subcellularLocation>
        <location evidence="2">Cytoplasm</location>
    </subcellularLocation>
</comment>
<dbReference type="GO" id="GO:0005737">
    <property type="term" value="C:cytoplasm"/>
    <property type="evidence" value="ECO:0007669"/>
    <property type="project" value="UniProtKB-SubCell"/>
</dbReference>
<dbReference type="GO" id="GO:0003723">
    <property type="term" value="F:RNA binding"/>
    <property type="evidence" value="ECO:0007669"/>
    <property type="project" value="UniProtKB-KW"/>
</dbReference>
<dbReference type="Pfam" id="PF00293">
    <property type="entry name" value="NUDIX"/>
    <property type="match status" value="1"/>
</dbReference>
<feature type="domain" description="Nudix hydrolase" evidence="12">
    <location>
        <begin position="98"/>
        <end position="224"/>
    </location>
</feature>
<evidence type="ECO:0000256" key="8">
    <source>
        <dbReference type="ARBA" id="ARBA00023211"/>
    </source>
</evidence>
<sequence>MQVEPKAISEDVLKLLYALFISNCPHLTKSDWNSGSIRIFTELELAHWYYLDNYVNDKTEVGVDMFGMCKAMFEKFPKLVPNGFDWVQKYNDWRACRVSAHTAGAIILDEDFEMVLLVQGFNNKRWTFPSGKVAENEALRDCAVREVMEEVGLDVEHRIVENLFMDVFVGDTRHRVYIVEGFPRIRNLRPSTKNEIEVITWFSLSRLNIDITSSNSKRSEFLLVAPFIMPLQQYVHHRKSGLPPIQALKCSWKPKNRRQNQFNQPLLLSASAFSPYVSQDQPDRTQSTDRTVPKKSKRRTLSQAVQSGSNQLGQNRTQQRSILKIDPTKNSNSIFGGQVSINADVLINIIKSCG</sequence>
<dbReference type="SUPFAM" id="SSF55811">
    <property type="entry name" value="Nudix"/>
    <property type="match status" value="1"/>
</dbReference>